<dbReference type="PANTHER" id="PTHR43194:SF2">
    <property type="entry name" value="PEROXISOMAL MEMBRANE PROTEIN LPX1"/>
    <property type="match status" value="1"/>
</dbReference>
<evidence type="ECO:0000313" key="2">
    <source>
        <dbReference type="EMBL" id="MFE9603704.1"/>
    </source>
</evidence>
<sequence length="268" mass="27410">MRSLYLPEAGGHLRWIDLPGEGPARVYLHGLGCAGSADFAGIAAHPDLHGGRAIVVDLLGHGYSDRPKDFPGTLEAHAGTVAAVLDHCGITGAVLVGHSMGGAIAIVLTATRPDLVSRLVVAEPNLRAGGGLFSGAIAAYGEEDFVSHGFRTVLAGLEPGYAARMRVADPAILHRSAVGLVTGTSPGTAELLYGLPQPRVMLIGTRSRPYADEPAVRQAGIPVVEVPDAGHHMMGDNPEGFVAALVESGAGPVPRGERAGSRSGPVGP</sequence>
<dbReference type="SUPFAM" id="SSF53474">
    <property type="entry name" value="alpha/beta-Hydrolases"/>
    <property type="match status" value="1"/>
</dbReference>
<dbReference type="InterPro" id="IPR000073">
    <property type="entry name" value="AB_hydrolase_1"/>
</dbReference>
<proteinExistence type="predicted"/>
<comment type="caution">
    <text evidence="2">The sequence shown here is derived from an EMBL/GenBank/DDBJ whole genome shotgun (WGS) entry which is preliminary data.</text>
</comment>
<dbReference type="EMBL" id="JBIAHM010000014">
    <property type="protein sequence ID" value="MFE9603704.1"/>
    <property type="molecule type" value="Genomic_DNA"/>
</dbReference>
<dbReference type="InterPro" id="IPR050228">
    <property type="entry name" value="Carboxylesterase_BioH"/>
</dbReference>
<dbReference type="GO" id="GO:0016787">
    <property type="term" value="F:hydrolase activity"/>
    <property type="evidence" value="ECO:0007669"/>
    <property type="project" value="UniProtKB-KW"/>
</dbReference>
<dbReference type="Gene3D" id="3.40.50.1820">
    <property type="entry name" value="alpha/beta hydrolase"/>
    <property type="match status" value="1"/>
</dbReference>
<reference evidence="2 3" key="1">
    <citation type="submission" date="2024-10" db="EMBL/GenBank/DDBJ databases">
        <title>The Natural Products Discovery Center: Release of the First 8490 Sequenced Strains for Exploring Actinobacteria Biosynthetic Diversity.</title>
        <authorList>
            <person name="Kalkreuter E."/>
            <person name="Kautsar S.A."/>
            <person name="Yang D."/>
            <person name="Bader C.D."/>
            <person name="Teijaro C.N."/>
            <person name="Fluegel L."/>
            <person name="Davis C.M."/>
            <person name="Simpson J.R."/>
            <person name="Lauterbach L."/>
            <person name="Steele A.D."/>
            <person name="Gui C."/>
            <person name="Meng S."/>
            <person name="Li G."/>
            <person name="Viehrig K."/>
            <person name="Ye F."/>
            <person name="Su P."/>
            <person name="Kiefer A.F."/>
            <person name="Nichols A."/>
            <person name="Cepeda A.J."/>
            <person name="Yan W."/>
            <person name="Fan B."/>
            <person name="Jiang Y."/>
            <person name="Adhikari A."/>
            <person name="Zheng C.-J."/>
            <person name="Schuster L."/>
            <person name="Cowan T.M."/>
            <person name="Smanski M.J."/>
            <person name="Chevrette M.G."/>
            <person name="De Carvalho L.P.S."/>
            <person name="Shen B."/>
        </authorList>
    </citation>
    <scope>NUCLEOTIDE SEQUENCE [LARGE SCALE GENOMIC DNA]</scope>
    <source>
        <strain evidence="2 3">NPDC006488</strain>
    </source>
</reference>
<keyword evidence="3" id="KW-1185">Reference proteome</keyword>
<dbReference type="Proteomes" id="UP001601303">
    <property type="component" value="Unassembled WGS sequence"/>
</dbReference>
<name>A0ABW6MD95_9ACTN</name>
<protein>
    <submittedName>
        <fullName evidence="2">Alpha/beta fold hydrolase</fullName>
    </submittedName>
</protein>
<evidence type="ECO:0000259" key="1">
    <source>
        <dbReference type="Pfam" id="PF00561"/>
    </source>
</evidence>
<dbReference type="Pfam" id="PF00561">
    <property type="entry name" value="Abhydrolase_1"/>
    <property type="match status" value="1"/>
</dbReference>
<dbReference type="RefSeq" id="WP_388112482.1">
    <property type="nucleotide sequence ID" value="NZ_JBIAHM010000014.1"/>
</dbReference>
<feature type="domain" description="AB hydrolase-1" evidence="1">
    <location>
        <begin position="26"/>
        <end position="124"/>
    </location>
</feature>
<dbReference type="InterPro" id="IPR029058">
    <property type="entry name" value="AB_hydrolase_fold"/>
</dbReference>
<organism evidence="2 3">
    <name type="scientific">Streptomyces hokutonensis</name>
    <dbReference type="NCBI Taxonomy" id="1306990"/>
    <lineage>
        <taxon>Bacteria</taxon>
        <taxon>Bacillati</taxon>
        <taxon>Actinomycetota</taxon>
        <taxon>Actinomycetes</taxon>
        <taxon>Kitasatosporales</taxon>
        <taxon>Streptomycetaceae</taxon>
        <taxon>Streptomyces</taxon>
    </lineage>
</organism>
<dbReference type="PRINTS" id="PR00111">
    <property type="entry name" value="ABHYDROLASE"/>
</dbReference>
<evidence type="ECO:0000313" key="3">
    <source>
        <dbReference type="Proteomes" id="UP001601303"/>
    </source>
</evidence>
<keyword evidence="2" id="KW-0378">Hydrolase</keyword>
<gene>
    <name evidence="2" type="ORF">ACFYNQ_34725</name>
</gene>
<dbReference type="PANTHER" id="PTHR43194">
    <property type="entry name" value="HYDROLASE ALPHA/BETA FOLD FAMILY"/>
    <property type="match status" value="1"/>
</dbReference>
<accession>A0ABW6MD95</accession>